<accession>A0ABQ9ELL1</accession>
<sequence length="120" mass="13641">MILMTVGWTTRILLIPDLVFTLIYPIKLPMFLLYPLSFSKAVAMFSVLLGAIKSFNVDRFGHTKAFLLWVLALLMTPVSAFLETCGIIAGLLSLSCNDFYIVDKDQIIHVYTEQYIMTNR</sequence>
<keyword evidence="1" id="KW-0472">Membrane</keyword>
<comment type="caution">
    <text evidence="2">The sequence shown here is derived from an EMBL/GenBank/DDBJ whole genome shotgun (WGS) entry which is preliminary data.</text>
</comment>
<keyword evidence="1" id="KW-0812">Transmembrane</keyword>
<dbReference type="Proteomes" id="UP001217089">
    <property type="component" value="Unassembled WGS sequence"/>
</dbReference>
<reference evidence="2 3" key="1">
    <citation type="submission" date="2022-12" db="EMBL/GenBank/DDBJ databases">
        <title>Chromosome-level genome of Tegillarca granosa.</title>
        <authorList>
            <person name="Kim J."/>
        </authorList>
    </citation>
    <scope>NUCLEOTIDE SEQUENCE [LARGE SCALE GENOMIC DNA]</scope>
    <source>
        <strain evidence="2">Teg-2019</strain>
        <tissue evidence="2">Adductor muscle</tissue>
    </source>
</reference>
<organism evidence="2 3">
    <name type="scientific">Tegillarca granosa</name>
    <name type="common">Malaysian cockle</name>
    <name type="synonym">Anadara granosa</name>
    <dbReference type="NCBI Taxonomy" id="220873"/>
    <lineage>
        <taxon>Eukaryota</taxon>
        <taxon>Metazoa</taxon>
        <taxon>Spiralia</taxon>
        <taxon>Lophotrochozoa</taxon>
        <taxon>Mollusca</taxon>
        <taxon>Bivalvia</taxon>
        <taxon>Autobranchia</taxon>
        <taxon>Pteriomorphia</taxon>
        <taxon>Arcoida</taxon>
        <taxon>Arcoidea</taxon>
        <taxon>Arcidae</taxon>
        <taxon>Tegillarca</taxon>
    </lineage>
</organism>
<gene>
    <name evidence="2" type="ORF">KUTeg_018334</name>
</gene>
<keyword evidence="3" id="KW-1185">Reference proteome</keyword>
<protein>
    <submittedName>
        <fullName evidence="2">Uncharacterized protein</fullName>
    </submittedName>
</protein>
<keyword evidence="1" id="KW-1133">Transmembrane helix</keyword>
<proteinExistence type="predicted"/>
<dbReference type="EMBL" id="JARBDR010000903">
    <property type="protein sequence ID" value="KAJ8304751.1"/>
    <property type="molecule type" value="Genomic_DNA"/>
</dbReference>
<feature type="transmembrane region" description="Helical" evidence="1">
    <location>
        <begin position="12"/>
        <end position="32"/>
    </location>
</feature>
<name>A0ABQ9ELL1_TEGGR</name>
<feature type="transmembrane region" description="Helical" evidence="1">
    <location>
        <begin position="67"/>
        <end position="92"/>
    </location>
</feature>
<evidence type="ECO:0000313" key="3">
    <source>
        <dbReference type="Proteomes" id="UP001217089"/>
    </source>
</evidence>
<evidence type="ECO:0000256" key="1">
    <source>
        <dbReference type="SAM" id="Phobius"/>
    </source>
</evidence>
<evidence type="ECO:0000313" key="2">
    <source>
        <dbReference type="EMBL" id="KAJ8304751.1"/>
    </source>
</evidence>
<feature type="transmembrane region" description="Helical" evidence="1">
    <location>
        <begin position="38"/>
        <end position="55"/>
    </location>
</feature>